<keyword evidence="3" id="KW-1185">Reference proteome</keyword>
<evidence type="ECO:0000313" key="3">
    <source>
        <dbReference type="Proteomes" id="UP000252204"/>
    </source>
</evidence>
<dbReference type="AlphaFoldDB" id="A0A365TTS1"/>
<accession>A0A365TTS1</accession>
<gene>
    <name evidence="2" type="ORF">DQ400_00800</name>
</gene>
<dbReference type="InterPro" id="IPR050261">
    <property type="entry name" value="FrsA_esterase"/>
</dbReference>
<keyword evidence="2" id="KW-0645">Protease</keyword>
<dbReference type="EMBL" id="QNTU01000001">
    <property type="protein sequence ID" value="RBI69267.1"/>
    <property type="molecule type" value="Genomic_DNA"/>
</dbReference>
<dbReference type="GO" id="GO:0008236">
    <property type="term" value="F:serine-type peptidase activity"/>
    <property type="evidence" value="ECO:0007669"/>
    <property type="project" value="InterPro"/>
</dbReference>
<organism evidence="2 3">
    <name type="scientific">Vreelandella sulfidaeris</name>
    <dbReference type="NCBI Taxonomy" id="115553"/>
    <lineage>
        <taxon>Bacteria</taxon>
        <taxon>Pseudomonadati</taxon>
        <taxon>Pseudomonadota</taxon>
        <taxon>Gammaproteobacteria</taxon>
        <taxon>Oceanospirillales</taxon>
        <taxon>Halomonadaceae</taxon>
        <taxon>Vreelandella</taxon>
    </lineage>
</organism>
<dbReference type="GO" id="GO:0006508">
    <property type="term" value="P:proteolysis"/>
    <property type="evidence" value="ECO:0007669"/>
    <property type="project" value="InterPro"/>
</dbReference>
<protein>
    <submittedName>
        <fullName evidence="2">Dipeptidyl aminopeptidase</fullName>
    </submittedName>
</protein>
<dbReference type="Pfam" id="PF00326">
    <property type="entry name" value="Peptidase_S9"/>
    <property type="match status" value="1"/>
</dbReference>
<dbReference type="RefSeq" id="WP_113267922.1">
    <property type="nucleotide sequence ID" value="NZ_QNTU01000001.1"/>
</dbReference>
<keyword evidence="2" id="KW-0031">Aminopeptidase</keyword>
<dbReference type="GO" id="GO:0004177">
    <property type="term" value="F:aminopeptidase activity"/>
    <property type="evidence" value="ECO:0007669"/>
    <property type="project" value="UniProtKB-KW"/>
</dbReference>
<dbReference type="SUPFAM" id="SSF53474">
    <property type="entry name" value="alpha/beta-Hydrolases"/>
    <property type="match status" value="1"/>
</dbReference>
<dbReference type="Gene3D" id="3.40.50.1820">
    <property type="entry name" value="alpha/beta hydrolase"/>
    <property type="match status" value="1"/>
</dbReference>
<feature type="domain" description="Peptidase S9 prolyl oligopeptidase catalytic" evidence="1">
    <location>
        <begin position="182"/>
        <end position="333"/>
    </location>
</feature>
<name>A0A365TTS1_9GAMM</name>
<dbReference type="InterPro" id="IPR029058">
    <property type="entry name" value="AB_hydrolase_fold"/>
</dbReference>
<evidence type="ECO:0000313" key="2">
    <source>
        <dbReference type="EMBL" id="RBI69267.1"/>
    </source>
</evidence>
<proteinExistence type="predicted"/>
<dbReference type="PANTHER" id="PTHR22946">
    <property type="entry name" value="DIENELACTONE HYDROLASE DOMAIN-CONTAINING PROTEIN-RELATED"/>
    <property type="match status" value="1"/>
</dbReference>
<comment type="caution">
    <text evidence="2">The sequence shown here is derived from an EMBL/GenBank/DDBJ whole genome shotgun (WGS) entry which is preliminary data.</text>
</comment>
<reference evidence="3" key="1">
    <citation type="submission" date="2018-06" db="EMBL/GenBank/DDBJ databases">
        <title>Whole genome sequencing of four bacterial strains from South Shetland trench revealing bio-synthetic gene clusters.</title>
        <authorList>
            <person name="Abdel-Mageed W.M."/>
            <person name="Lehri B."/>
            <person name="Jarmusch S."/>
            <person name="Miranda K."/>
            <person name="Goodfellow M."/>
            <person name="Jaspars M."/>
            <person name="Karlyshev A.V."/>
        </authorList>
    </citation>
    <scope>NUCLEOTIDE SEQUENCE [LARGE SCALE GENOMIC DNA]</scope>
    <source>
        <strain evidence="3">SST4</strain>
    </source>
</reference>
<sequence>MEKTTKTEAISTCYPFTNTEQLPRRTDWQALLVLALGVVVMSIPYPSAAQVEQPEPGTLAGAEDPTEVAIEHPSEHLLVSDFPGSLIDADLSTWQEYIPDIQDIEITSSADESSQPALYYNSGSDEEKPLLMVLHSWSIGYMQNIDIPLGEFAVANDWVFIHPDFRGQNDGRPESTASELVISDMEDALEYARENANIDESRIYLLGYSGGAMNALHFASRHPETFAGVAAWVPVYDLVTWYQWNAERGEPYADEITGACGGVPTEGSEAREECVQRSVSAHLPEVAGELRVLLAHGINDNTVPPEQALHAFNDLAAEEDQIPQEQIDQLMEHREVPEALAERSTHEERNFKYFDEADASVQLYLQSGPAELVLFDGEHEMLYRPGLEWLARQQR</sequence>
<dbReference type="OrthoDB" id="9764953at2"/>
<dbReference type="Proteomes" id="UP000252204">
    <property type="component" value="Unassembled WGS sequence"/>
</dbReference>
<dbReference type="InterPro" id="IPR001375">
    <property type="entry name" value="Peptidase_S9_cat"/>
</dbReference>
<keyword evidence="2" id="KW-0378">Hydrolase</keyword>
<evidence type="ECO:0000259" key="1">
    <source>
        <dbReference type="Pfam" id="PF00326"/>
    </source>
</evidence>